<accession>A0AAV9N7Q7</accession>
<dbReference type="EMBL" id="JAVRRD010000020">
    <property type="protein sequence ID" value="KAK5048912.1"/>
    <property type="molecule type" value="Genomic_DNA"/>
</dbReference>
<organism evidence="2 3">
    <name type="scientific">Exophiala bonariae</name>
    <dbReference type="NCBI Taxonomy" id="1690606"/>
    <lineage>
        <taxon>Eukaryota</taxon>
        <taxon>Fungi</taxon>
        <taxon>Dikarya</taxon>
        <taxon>Ascomycota</taxon>
        <taxon>Pezizomycotina</taxon>
        <taxon>Eurotiomycetes</taxon>
        <taxon>Chaetothyriomycetidae</taxon>
        <taxon>Chaetothyriales</taxon>
        <taxon>Herpotrichiellaceae</taxon>
        <taxon>Exophiala</taxon>
    </lineage>
</organism>
<evidence type="ECO:0008006" key="4">
    <source>
        <dbReference type="Google" id="ProtNLM"/>
    </source>
</evidence>
<comment type="caution">
    <text evidence="2">The sequence shown here is derived from an EMBL/GenBank/DDBJ whole genome shotgun (WGS) entry which is preliminary data.</text>
</comment>
<dbReference type="PANTHER" id="PTHR36182:SF1">
    <property type="entry name" value="PROTEIN, PUTATIVE (AFU_ORTHOLOGUE AFUA_6G10930)-RELATED"/>
    <property type="match status" value="1"/>
</dbReference>
<dbReference type="Gene3D" id="2.70.50.70">
    <property type="match status" value="1"/>
</dbReference>
<name>A0AAV9N7Q7_9EURO</name>
<gene>
    <name evidence="2" type="ORF">LTR84_005333</name>
</gene>
<keyword evidence="3" id="KW-1185">Reference proteome</keyword>
<dbReference type="RefSeq" id="XP_064704117.1">
    <property type="nucleotide sequence ID" value="XM_064848903.1"/>
</dbReference>
<dbReference type="Proteomes" id="UP001358417">
    <property type="component" value="Unassembled WGS sequence"/>
</dbReference>
<dbReference type="PANTHER" id="PTHR36182">
    <property type="entry name" value="PROTEIN, PUTATIVE (AFU_ORTHOLOGUE AFUA_6G10930)-RELATED"/>
    <property type="match status" value="1"/>
</dbReference>
<sequence>MQMSSPYPLRSPLDPDLSYLSKDYDMTSPLFADGSNFPCKQYQHDDASYVVKATYAAGATYSMSISGTASHHGGSCQLSLSYDNGLTFKVIKSMIGGCPLQSSYAFTIPSNAPASSTVLFSWSWFNVVGNREMYQNCARVKIVAGPNQRMIRRSNDRSKRQSTPLQDLPDMFVANVGRGCVTKENYAYVFPNPGSDVVYGQDTVPLESGQGLVCDGSTVTTAATTTGFSGPTTTSIPTFTPPFPFSNSSTTAGPTNSTTTTGSSETNGTILTLTGSITDLFTTTTPMFITTTSASFPTLPATTTPLTIATSTLTTTSASLPTTPTTFTTIISSLTTTPTTSPTSTALPLPCTPGTFACNSPSTFSQCVSTSASSTIFVYMGSVAAGMQCVNGQFTRQNDGPCTPSGNIFCNGLSAFYMCDQGGLIPMGSVAAGTECLNGEIVPAGTSTGGVLFA</sequence>
<feature type="region of interest" description="Disordered" evidence="1">
    <location>
        <begin position="245"/>
        <end position="267"/>
    </location>
</feature>
<proteinExistence type="predicted"/>
<dbReference type="AlphaFoldDB" id="A0AAV9N7Q7"/>
<protein>
    <recommendedName>
        <fullName evidence="4">Chitin-binding type-4 domain-containing protein</fullName>
    </recommendedName>
</protein>
<dbReference type="GeneID" id="89973510"/>
<reference evidence="2 3" key="1">
    <citation type="submission" date="2023-08" db="EMBL/GenBank/DDBJ databases">
        <title>Black Yeasts Isolated from many extreme environments.</title>
        <authorList>
            <person name="Coleine C."/>
            <person name="Stajich J.E."/>
            <person name="Selbmann L."/>
        </authorList>
    </citation>
    <scope>NUCLEOTIDE SEQUENCE [LARGE SCALE GENOMIC DNA]</scope>
    <source>
        <strain evidence="2 3">CCFEE 5792</strain>
    </source>
</reference>
<evidence type="ECO:0000313" key="3">
    <source>
        <dbReference type="Proteomes" id="UP001358417"/>
    </source>
</evidence>
<evidence type="ECO:0000313" key="2">
    <source>
        <dbReference type="EMBL" id="KAK5048912.1"/>
    </source>
</evidence>
<evidence type="ECO:0000256" key="1">
    <source>
        <dbReference type="SAM" id="MobiDB-lite"/>
    </source>
</evidence>